<evidence type="ECO:0000256" key="3">
    <source>
        <dbReference type="ARBA" id="ARBA00022741"/>
    </source>
</evidence>
<reference evidence="8 9" key="1">
    <citation type="journal article" date="2015" name="BMC Genomics">
        <title>Comparative genomics of Fructobacillus spp. and Leuconostoc spp. reveals niche-specific evolution of Fructobacillus spp.</title>
        <authorList>
            <person name="Endo A."/>
            <person name="Tanizawa Y."/>
            <person name="Tanaka N."/>
            <person name="Maeno S."/>
            <person name="Kumar H."/>
            <person name="Shiwa Y."/>
            <person name="Okada S."/>
            <person name="Yoshikawa H."/>
            <person name="Dicks L."/>
            <person name="Nakagawa J."/>
            <person name="Arita M."/>
        </authorList>
    </citation>
    <scope>NUCLEOTIDE SEQUENCE [LARGE SCALE GENOMIC DNA]</scope>
    <source>
        <strain evidence="8 9">DSM 15468</strain>
    </source>
</reference>
<dbReference type="OrthoDB" id="9782134at2"/>
<dbReference type="RefSeq" id="WP_059378193.1">
    <property type="nucleotide sequence ID" value="NZ_DF968065.1"/>
</dbReference>
<dbReference type="InterPro" id="IPR003607">
    <property type="entry name" value="HD/PDEase_dom"/>
</dbReference>
<comment type="catalytic activity">
    <reaction evidence="6">
        <text>P(1),P(4)-bis(5'-adenosyl) tetraphosphate + H2O = 2 ADP + 2 H(+)</text>
        <dbReference type="Rhea" id="RHEA:24252"/>
        <dbReference type="ChEBI" id="CHEBI:15377"/>
        <dbReference type="ChEBI" id="CHEBI:15378"/>
        <dbReference type="ChEBI" id="CHEBI:58141"/>
        <dbReference type="ChEBI" id="CHEBI:456216"/>
        <dbReference type="EC" id="3.6.1.41"/>
    </reaction>
</comment>
<keyword evidence="3" id="KW-0547">Nucleotide-binding</keyword>
<dbReference type="EMBL" id="DF968065">
    <property type="protein sequence ID" value="GAP02985.1"/>
    <property type="molecule type" value="Genomic_DNA"/>
</dbReference>
<dbReference type="Gene3D" id="1.10.3210.10">
    <property type="entry name" value="Hypothetical protein af1432"/>
    <property type="match status" value="1"/>
</dbReference>
<protein>
    <recommendedName>
        <fullName evidence="1">bis(5'-nucleosyl)-tetraphosphatase (symmetrical)</fullName>
        <ecNumber evidence="1">3.6.1.41</ecNumber>
    </recommendedName>
</protein>
<keyword evidence="4 8" id="KW-0378">Hydrolase</keyword>
<dbReference type="PANTHER" id="PTHR35795:SF1">
    <property type="entry name" value="BIS(5'-NUCLEOSYL)-TETRAPHOSPHATASE, SYMMETRICAL"/>
    <property type="match status" value="1"/>
</dbReference>
<dbReference type="AlphaFoldDB" id="A0A3F3GUE6"/>
<dbReference type="GO" id="GO:0008803">
    <property type="term" value="F:bis(5'-nucleosyl)-tetraphosphatase (symmetrical) activity"/>
    <property type="evidence" value="ECO:0007669"/>
    <property type="project" value="UniProtKB-EC"/>
</dbReference>
<gene>
    <name evidence="8" type="ORF">FPFC_031700</name>
</gene>
<evidence type="ECO:0000256" key="4">
    <source>
        <dbReference type="ARBA" id="ARBA00022801"/>
    </source>
</evidence>
<dbReference type="InterPro" id="IPR006674">
    <property type="entry name" value="HD_domain"/>
</dbReference>
<proteinExistence type="predicted"/>
<evidence type="ECO:0000313" key="8">
    <source>
        <dbReference type="EMBL" id="GAP02985.1"/>
    </source>
</evidence>
<dbReference type="PANTHER" id="PTHR35795">
    <property type="entry name" value="SLR1885 PROTEIN"/>
    <property type="match status" value="1"/>
</dbReference>
<evidence type="ECO:0000313" key="9">
    <source>
        <dbReference type="Proteomes" id="UP000061227"/>
    </source>
</evidence>
<evidence type="ECO:0000256" key="1">
    <source>
        <dbReference type="ARBA" id="ARBA00012506"/>
    </source>
</evidence>
<dbReference type="GO" id="GO:0046872">
    <property type="term" value="F:metal ion binding"/>
    <property type="evidence" value="ECO:0007669"/>
    <property type="project" value="UniProtKB-KW"/>
</dbReference>
<dbReference type="InterPro" id="IPR006675">
    <property type="entry name" value="HDIG_dom"/>
</dbReference>
<dbReference type="SMART" id="SM00471">
    <property type="entry name" value="HDc"/>
    <property type="match status" value="1"/>
</dbReference>
<evidence type="ECO:0000259" key="7">
    <source>
        <dbReference type="PROSITE" id="PS51831"/>
    </source>
</evidence>
<sequence length="195" mass="21958">MTTFAEELKTIEEKVKAHLSDGRFQHCLRVKDYAIKLAKENHLDEEQAALAGLVHDYAKERPAEDFLKVIDQFDLDPDLKNWNRSIWHGVVGAVMIREELGINDPAILDAVVNHTTGDGVAMSPLAKVVFMADYLETGRTFPGVEEARKITDQSLDAGVFYQLKHTLAFLADQGNPIYPKTVASYNEWARHFSSK</sequence>
<evidence type="ECO:0000256" key="2">
    <source>
        <dbReference type="ARBA" id="ARBA00022723"/>
    </source>
</evidence>
<organism evidence="8 9">
    <name type="scientific">Fructobacillus pseudoficulneus</name>
    <dbReference type="NCBI Taxonomy" id="220714"/>
    <lineage>
        <taxon>Bacteria</taxon>
        <taxon>Bacillati</taxon>
        <taxon>Bacillota</taxon>
        <taxon>Bacilli</taxon>
        <taxon>Lactobacillales</taxon>
        <taxon>Lactobacillaceae</taxon>
        <taxon>Fructobacillus</taxon>
    </lineage>
</organism>
<dbReference type="InterPro" id="IPR051094">
    <property type="entry name" value="Diverse_Catalytic_Enzymes"/>
</dbReference>
<dbReference type="CDD" id="cd00077">
    <property type="entry name" value="HDc"/>
    <property type="match status" value="1"/>
</dbReference>
<dbReference type="GO" id="GO:0000166">
    <property type="term" value="F:nucleotide binding"/>
    <property type="evidence" value="ECO:0007669"/>
    <property type="project" value="UniProtKB-KW"/>
</dbReference>
<name>A0A3F3GUE6_9LACO</name>
<dbReference type="NCBIfam" id="TIGR00277">
    <property type="entry name" value="HDIG"/>
    <property type="match status" value="1"/>
</dbReference>
<dbReference type="PROSITE" id="PS51831">
    <property type="entry name" value="HD"/>
    <property type="match status" value="1"/>
</dbReference>
<keyword evidence="9" id="KW-1185">Reference proteome</keyword>
<dbReference type="NCBIfam" id="TIGR00488">
    <property type="entry name" value="bis(5'-nucleosyl)-tetraphosphatase (symmetrical) YqeK"/>
    <property type="match status" value="1"/>
</dbReference>
<dbReference type="SUPFAM" id="SSF109604">
    <property type="entry name" value="HD-domain/PDEase-like"/>
    <property type="match status" value="1"/>
</dbReference>
<keyword evidence="5" id="KW-0408">Iron</keyword>
<dbReference type="STRING" id="220714.SAMN05660469_1183"/>
<accession>A0A3F3GUE6</accession>
<dbReference type="Proteomes" id="UP000061227">
    <property type="component" value="Unassembled WGS sequence"/>
</dbReference>
<evidence type="ECO:0000256" key="5">
    <source>
        <dbReference type="ARBA" id="ARBA00023004"/>
    </source>
</evidence>
<evidence type="ECO:0000256" key="6">
    <source>
        <dbReference type="ARBA" id="ARBA00049417"/>
    </source>
</evidence>
<keyword evidence="2" id="KW-0479">Metal-binding</keyword>
<feature type="domain" description="HD" evidence="7">
    <location>
        <begin position="23"/>
        <end position="138"/>
    </location>
</feature>
<dbReference type="Pfam" id="PF01966">
    <property type="entry name" value="HD"/>
    <property type="match status" value="1"/>
</dbReference>
<dbReference type="EC" id="3.6.1.41" evidence="1"/>
<dbReference type="InterPro" id="IPR005249">
    <property type="entry name" value="YqeK"/>
</dbReference>